<dbReference type="OrthoDB" id="3268380at2759"/>
<evidence type="ECO:0000313" key="3">
    <source>
        <dbReference type="Proteomes" id="UP000541558"/>
    </source>
</evidence>
<comment type="caution">
    <text evidence="2">The sequence shown here is derived from an EMBL/GenBank/DDBJ whole genome shotgun (WGS) entry which is preliminary data.</text>
</comment>
<keyword evidence="3" id="KW-1185">Reference proteome</keyword>
<reference evidence="2 3" key="1">
    <citation type="journal article" date="2020" name="ISME J.">
        <title>Uncovering the hidden diversity of litter-decomposition mechanisms in mushroom-forming fungi.</title>
        <authorList>
            <person name="Floudas D."/>
            <person name="Bentzer J."/>
            <person name="Ahren D."/>
            <person name="Johansson T."/>
            <person name="Persson P."/>
            <person name="Tunlid A."/>
        </authorList>
    </citation>
    <scope>NUCLEOTIDE SEQUENCE [LARGE SCALE GENOMIC DNA]</scope>
    <source>
        <strain evidence="2 3">CBS 175.51</strain>
    </source>
</reference>
<protein>
    <recommendedName>
        <fullName evidence="4">F-box domain-containing protein</fullName>
    </recommendedName>
</protein>
<dbReference type="EMBL" id="JAACJK010000163">
    <property type="protein sequence ID" value="KAF5326385.1"/>
    <property type="molecule type" value="Genomic_DNA"/>
</dbReference>
<dbReference type="AlphaFoldDB" id="A0A8H5BNA9"/>
<dbReference type="SUPFAM" id="SSF52047">
    <property type="entry name" value="RNI-like"/>
    <property type="match status" value="1"/>
</dbReference>
<proteinExistence type="predicted"/>
<evidence type="ECO:0000256" key="1">
    <source>
        <dbReference type="SAM" id="Coils"/>
    </source>
</evidence>
<gene>
    <name evidence="2" type="ORF">D9611_000630</name>
</gene>
<organism evidence="2 3">
    <name type="scientific">Ephemerocybe angulata</name>
    <dbReference type="NCBI Taxonomy" id="980116"/>
    <lineage>
        <taxon>Eukaryota</taxon>
        <taxon>Fungi</taxon>
        <taxon>Dikarya</taxon>
        <taxon>Basidiomycota</taxon>
        <taxon>Agaricomycotina</taxon>
        <taxon>Agaricomycetes</taxon>
        <taxon>Agaricomycetidae</taxon>
        <taxon>Agaricales</taxon>
        <taxon>Agaricineae</taxon>
        <taxon>Psathyrellaceae</taxon>
        <taxon>Ephemerocybe</taxon>
    </lineage>
</organism>
<accession>A0A8H5BNA9</accession>
<sequence>MRTTRESQQALDLEIAKLEQDLVILRRRRNSLSPISQLPTELIFRIFYLSIHCPETERKVLISIRLEGTRRSITHVSHGWRTVALEWPKLWSEIHIRDRTNVEHLDLARKRAKDLPLSIAFCGDRVYGTPGVFHIFQVETERLTSVVLSAPIEVLRSLLPKIKACSNTIQFLRLEVPHSGRWTPVDLTQIDSFYNFPRLQRLEIQNWNTLFIPPALFNPTSLTMLKLAFFCLPAARVIHAVFASLRNVVQHLTSLSLTIILPPHLEDVSLDITGTPPINMPALEDIAFISNGARVLSELSSVLCVPSSIRTVRILAQQGASSQDVSLALHHACTNIASPRFLQIDNEFDPGDGTHKMDVRGLKNPPLTAHSNAHMSEKPDLPLIPVGSRSHASRPIFYSNESRNRWKTGRSAGDRCCQPLPNLGRLRLTALPTGRSDGNRPATERPLECRVGFFRHNAVTLSFIAGPYAGRHPPEVQPYTFPVPLINPANWLFSALHHILVTCQFPVPFWKALASVPTLRVIEYQVTNFEDAFCRVLEEAVASGQVGAGDRTFYPSLNAIRITFEGKNVAWDVEYAERLALVLLHKHQGMGTPTFEWLDFKGCGTHVDADTLRLLFSVSKSVCWY</sequence>
<feature type="coiled-coil region" evidence="1">
    <location>
        <begin position="1"/>
        <end position="28"/>
    </location>
</feature>
<name>A0A8H5BNA9_9AGAR</name>
<evidence type="ECO:0000313" key="2">
    <source>
        <dbReference type="EMBL" id="KAF5326385.1"/>
    </source>
</evidence>
<dbReference type="Proteomes" id="UP000541558">
    <property type="component" value="Unassembled WGS sequence"/>
</dbReference>
<keyword evidence="1" id="KW-0175">Coiled coil</keyword>
<evidence type="ECO:0008006" key="4">
    <source>
        <dbReference type="Google" id="ProtNLM"/>
    </source>
</evidence>